<dbReference type="InterPro" id="IPR052350">
    <property type="entry name" value="Metallo-dep_Lactonases"/>
</dbReference>
<organism evidence="3 4">
    <name type="scientific">Dinghuibacter silviterrae</name>
    <dbReference type="NCBI Taxonomy" id="1539049"/>
    <lineage>
        <taxon>Bacteria</taxon>
        <taxon>Pseudomonadati</taxon>
        <taxon>Bacteroidota</taxon>
        <taxon>Chitinophagia</taxon>
        <taxon>Chitinophagales</taxon>
        <taxon>Chitinophagaceae</taxon>
        <taxon>Dinghuibacter</taxon>
    </lineage>
</organism>
<comment type="similarity">
    <text evidence="1">Belongs to the metallo-dependent hydrolases superfamily.</text>
</comment>
<evidence type="ECO:0000313" key="3">
    <source>
        <dbReference type="EMBL" id="TDX01371.1"/>
    </source>
</evidence>
<protein>
    <submittedName>
        <fullName evidence="3">L-fuconolactonase</fullName>
    </submittedName>
</protein>
<proteinExistence type="inferred from homology"/>
<comment type="caution">
    <text evidence="3">The sequence shown here is derived from an EMBL/GenBank/DDBJ whole genome shotgun (WGS) entry which is preliminary data.</text>
</comment>
<sequence>MEVAIIDTHIHIWDFTRARYGWLDNDTSILKRTYAIEEIEVQRVAAGVRAGVLVQAANNLEDTDWILEVATHTDWIAGVTGWLPLADPEEAERVYAQRYKGQPLFKGVRHLIHDETDPRWLLQPTVIEGLRLLAREGLVFELVGVRPEHIETALEVAVLVPRLRMIFDHLNQPPIASGERFGRWGALMKEACGHPSFLAKISGLGATSAMGDRWTAKDIEPYVEFILTHFGVERCCCGSDWPVSLLAGTYERTWKVYREALASLLDASGQAAVLGENAVRFYGLNL</sequence>
<evidence type="ECO:0000313" key="4">
    <source>
        <dbReference type="Proteomes" id="UP000294498"/>
    </source>
</evidence>
<feature type="domain" description="Amidohydrolase-related" evidence="2">
    <location>
        <begin position="6"/>
        <end position="284"/>
    </location>
</feature>
<reference evidence="3 4" key="1">
    <citation type="submission" date="2019-03" db="EMBL/GenBank/DDBJ databases">
        <title>Genomic Encyclopedia of Type Strains, Phase IV (KMG-IV): sequencing the most valuable type-strain genomes for metagenomic binning, comparative biology and taxonomic classification.</title>
        <authorList>
            <person name="Goeker M."/>
        </authorList>
    </citation>
    <scope>NUCLEOTIDE SEQUENCE [LARGE SCALE GENOMIC DNA]</scope>
    <source>
        <strain evidence="3 4">DSM 100059</strain>
    </source>
</reference>
<dbReference type="EMBL" id="SODV01000001">
    <property type="protein sequence ID" value="TDX01371.1"/>
    <property type="molecule type" value="Genomic_DNA"/>
</dbReference>
<keyword evidence="4" id="KW-1185">Reference proteome</keyword>
<dbReference type="OrthoDB" id="5450317at2"/>
<dbReference type="AlphaFoldDB" id="A0A4R8DVX8"/>
<dbReference type="Proteomes" id="UP000294498">
    <property type="component" value="Unassembled WGS sequence"/>
</dbReference>
<dbReference type="InterPro" id="IPR032466">
    <property type="entry name" value="Metal_Hydrolase"/>
</dbReference>
<dbReference type="RefSeq" id="WP_133993848.1">
    <property type="nucleotide sequence ID" value="NZ_SODV01000001.1"/>
</dbReference>
<dbReference type="SUPFAM" id="SSF51556">
    <property type="entry name" value="Metallo-dependent hydrolases"/>
    <property type="match status" value="1"/>
</dbReference>
<dbReference type="PANTHER" id="PTHR43569">
    <property type="entry name" value="AMIDOHYDROLASE"/>
    <property type="match status" value="1"/>
</dbReference>
<dbReference type="Pfam" id="PF04909">
    <property type="entry name" value="Amidohydro_2"/>
    <property type="match status" value="1"/>
</dbReference>
<name>A0A4R8DVX8_9BACT</name>
<dbReference type="PANTHER" id="PTHR43569:SF2">
    <property type="entry name" value="AMIDOHYDROLASE-RELATED DOMAIN-CONTAINING PROTEIN"/>
    <property type="match status" value="1"/>
</dbReference>
<evidence type="ECO:0000256" key="1">
    <source>
        <dbReference type="ARBA" id="ARBA00038310"/>
    </source>
</evidence>
<evidence type="ECO:0000259" key="2">
    <source>
        <dbReference type="Pfam" id="PF04909"/>
    </source>
</evidence>
<dbReference type="GO" id="GO:0016787">
    <property type="term" value="F:hydrolase activity"/>
    <property type="evidence" value="ECO:0007669"/>
    <property type="project" value="InterPro"/>
</dbReference>
<gene>
    <name evidence="3" type="ORF">EDB95_2405</name>
</gene>
<dbReference type="Gene3D" id="3.20.20.140">
    <property type="entry name" value="Metal-dependent hydrolases"/>
    <property type="match status" value="1"/>
</dbReference>
<dbReference type="InterPro" id="IPR006680">
    <property type="entry name" value="Amidohydro-rel"/>
</dbReference>
<accession>A0A4R8DVX8</accession>